<accession>A0A1C6SVQ4</accession>
<dbReference type="InterPro" id="IPR009339">
    <property type="entry name" value="DUF998"/>
</dbReference>
<evidence type="ECO:0000313" key="3">
    <source>
        <dbReference type="Proteomes" id="UP000199699"/>
    </source>
</evidence>
<keyword evidence="1" id="KW-1133">Transmembrane helix</keyword>
<name>A0A1C6SVQ4_9ACTN</name>
<gene>
    <name evidence="2" type="ORF">GA0070616_4767</name>
</gene>
<evidence type="ECO:0000256" key="1">
    <source>
        <dbReference type="SAM" id="Phobius"/>
    </source>
</evidence>
<dbReference type="AlphaFoldDB" id="A0A1C6SVQ4"/>
<keyword evidence="1" id="KW-0812">Transmembrane</keyword>
<feature type="transmembrane region" description="Helical" evidence="1">
    <location>
        <begin position="55"/>
        <end position="76"/>
    </location>
</feature>
<evidence type="ECO:0008006" key="4">
    <source>
        <dbReference type="Google" id="ProtNLM"/>
    </source>
</evidence>
<dbReference type="EMBL" id="FMHT01000003">
    <property type="protein sequence ID" value="SCL33656.1"/>
    <property type="molecule type" value="Genomic_DNA"/>
</dbReference>
<evidence type="ECO:0000313" key="2">
    <source>
        <dbReference type="EMBL" id="SCL33656.1"/>
    </source>
</evidence>
<sequence length="199" mass="20061">MWCVRRVPLWALLSAVAAPLLLIGGWTLAEARQTGGYDPVTDTISALAAVDADDRWIMTLGLVGLGLCHCVTAAGLRPLAPAGRLLLALGGVATVAVAATPLPAGAGSSTAGAGSSTPHALAAAIAFGALALWPALATRGARPRWLALTGVLVLAVGWFVVELTVGGPRVGLSERVAAGAEALCPLVVVLRLRLRLADA</sequence>
<feature type="transmembrane region" description="Helical" evidence="1">
    <location>
        <begin position="145"/>
        <end position="164"/>
    </location>
</feature>
<feature type="transmembrane region" description="Helical" evidence="1">
    <location>
        <begin position="85"/>
        <end position="104"/>
    </location>
</feature>
<keyword evidence="1" id="KW-0472">Membrane</keyword>
<protein>
    <recommendedName>
        <fullName evidence="4">DUF998 domain-containing protein</fullName>
    </recommendedName>
</protein>
<proteinExistence type="predicted"/>
<organism evidence="2 3">
    <name type="scientific">Micromonospora nigra</name>
    <dbReference type="NCBI Taxonomy" id="145857"/>
    <lineage>
        <taxon>Bacteria</taxon>
        <taxon>Bacillati</taxon>
        <taxon>Actinomycetota</taxon>
        <taxon>Actinomycetes</taxon>
        <taxon>Micromonosporales</taxon>
        <taxon>Micromonosporaceae</taxon>
        <taxon>Micromonospora</taxon>
    </lineage>
</organism>
<reference evidence="2 3" key="1">
    <citation type="submission" date="2016-06" db="EMBL/GenBank/DDBJ databases">
        <authorList>
            <person name="Kjaerup R.B."/>
            <person name="Dalgaard T.S."/>
            <person name="Juul-Madsen H.R."/>
        </authorList>
    </citation>
    <scope>NUCLEOTIDE SEQUENCE [LARGE SCALE GENOMIC DNA]</scope>
    <source>
        <strain evidence="2 3">DSM 43818</strain>
    </source>
</reference>
<dbReference type="Proteomes" id="UP000199699">
    <property type="component" value="Unassembled WGS sequence"/>
</dbReference>
<keyword evidence="3" id="KW-1185">Reference proteome</keyword>
<dbReference type="Pfam" id="PF06197">
    <property type="entry name" value="DUF998"/>
    <property type="match status" value="1"/>
</dbReference>
<feature type="transmembrane region" description="Helical" evidence="1">
    <location>
        <begin position="116"/>
        <end position="133"/>
    </location>
</feature>